<accession>A0A979FIH7</accession>
<dbReference type="PROSITE" id="PS50837">
    <property type="entry name" value="NACHT"/>
    <property type="match status" value="1"/>
</dbReference>
<name>A0A979FIH7_HYAAZ</name>
<dbReference type="GeneID" id="125177776"/>
<dbReference type="InterPro" id="IPR007111">
    <property type="entry name" value="NACHT_NTPase"/>
</dbReference>
<feature type="non-terminal residue" evidence="3">
    <location>
        <position position="651"/>
    </location>
</feature>
<dbReference type="PANTHER" id="PTHR46312">
    <property type="entry name" value="NACHT DOMAIN-CONTAINING PROTEIN"/>
    <property type="match status" value="1"/>
</dbReference>
<dbReference type="InterPro" id="IPR027417">
    <property type="entry name" value="P-loop_NTPase"/>
</dbReference>
<dbReference type="Gene3D" id="3.40.50.300">
    <property type="entry name" value="P-loop containing nucleotide triphosphate hydrolases"/>
    <property type="match status" value="1"/>
</dbReference>
<evidence type="ECO:0000313" key="3">
    <source>
        <dbReference type="RefSeq" id="XP_047736114.1"/>
    </source>
</evidence>
<dbReference type="PANTHER" id="PTHR46312:SF2">
    <property type="entry name" value="NUCLEOTIDE-BINDING OLIGOMERIZATION DOMAIN-CONTAINING PROTEIN 2-LIKE"/>
    <property type="match status" value="1"/>
</dbReference>
<dbReference type="KEGG" id="hazt:125177776"/>
<protein>
    <submittedName>
        <fullName evidence="3">Uncharacterized protein LOC125177776</fullName>
    </submittedName>
</protein>
<dbReference type="Proteomes" id="UP000694843">
    <property type="component" value="Unplaced"/>
</dbReference>
<dbReference type="Pfam" id="PF05729">
    <property type="entry name" value="NACHT"/>
    <property type="match status" value="1"/>
</dbReference>
<reference evidence="3" key="1">
    <citation type="submission" date="2025-08" db="UniProtKB">
        <authorList>
            <consortium name="RefSeq"/>
        </authorList>
    </citation>
    <scope>IDENTIFICATION</scope>
    <source>
        <tissue evidence="3">Whole organism</tissue>
    </source>
</reference>
<sequence length="651" mass="74505">MRLCPKYTSKLLALECKDKDDNDTYRTYIEKYKTFEHREWKNLCGFLWKTFETEKSTNNFDMTALYKLFCIVSKVKPIKSTSRELLKKVEAVKNVRNDLMHNADSMKDPSKVPEIETKLTELIDEGGKCYALLPDETKDMKDELQQDMKNSYSPGRSELAHVTYRVLTEGKRISNDRFQKYFNENLPLDLGCVERSEVFYSPKVAPCGQNKNPLPYTRIFDSQDGVILLEGVVGAGKTNVLKNIALQFSGSRFPNFLKEFEILVYIECRDRTMSSLQQVFMKHFEGLFTEPGEKASISQALKQLHVLFLVDGFDERNEMSMTVLCELLKTEWHSNSRILITSRHQAFKDVKEFITNNDATFTEYRLAPLSELQEQLEFIEKYGRSLNKDPARARAMRERFARLDPELQKFFTEPINLLHFCSIFNKTPKNIDRWRSFNDLSRDVLALQKTVVAAKLCDIAVLDKDVLIDDVLMVVGEWALEFLSHNQVTFTDEELLRLKRQCRDKIRAHCASVAVDTGVFLSAMLKVKPSLSGGTTNSFEHKSVQETMAAHYVVGRLIDTEEPLKQILGTTSSSLLEVLLYVVAALSTRSPHHFQRRWGELKEALRDAGVDYGKGTGDDVRDCIVRCPDHVAGLVAELAVLAGGGIWRVKE</sequence>
<dbReference type="RefSeq" id="XP_047736114.1">
    <property type="nucleotide sequence ID" value="XM_047880158.1"/>
</dbReference>
<dbReference type="AlphaFoldDB" id="A0A979FIH7"/>
<organism evidence="2 3">
    <name type="scientific">Hyalella azteca</name>
    <name type="common">Amphipod</name>
    <dbReference type="NCBI Taxonomy" id="294128"/>
    <lineage>
        <taxon>Eukaryota</taxon>
        <taxon>Metazoa</taxon>
        <taxon>Ecdysozoa</taxon>
        <taxon>Arthropoda</taxon>
        <taxon>Crustacea</taxon>
        <taxon>Multicrustacea</taxon>
        <taxon>Malacostraca</taxon>
        <taxon>Eumalacostraca</taxon>
        <taxon>Peracarida</taxon>
        <taxon>Amphipoda</taxon>
        <taxon>Senticaudata</taxon>
        <taxon>Talitrida</taxon>
        <taxon>Talitroidea</taxon>
        <taxon>Hyalellidae</taxon>
        <taxon>Hyalella</taxon>
    </lineage>
</organism>
<evidence type="ECO:0000259" key="1">
    <source>
        <dbReference type="PROSITE" id="PS50837"/>
    </source>
</evidence>
<gene>
    <name evidence="3" type="primary">LOC125177776</name>
</gene>
<feature type="domain" description="NACHT" evidence="1">
    <location>
        <begin position="225"/>
        <end position="343"/>
    </location>
</feature>
<keyword evidence="2" id="KW-1185">Reference proteome</keyword>
<proteinExistence type="predicted"/>
<dbReference type="SUPFAM" id="SSF52540">
    <property type="entry name" value="P-loop containing nucleoside triphosphate hydrolases"/>
    <property type="match status" value="1"/>
</dbReference>
<dbReference type="OrthoDB" id="5974665at2759"/>
<evidence type="ECO:0000313" key="2">
    <source>
        <dbReference type="Proteomes" id="UP000694843"/>
    </source>
</evidence>